<keyword evidence="9" id="KW-1185">Reference proteome</keyword>
<evidence type="ECO:0000256" key="6">
    <source>
        <dbReference type="PROSITE-ProRule" id="PRU10137"/>
    </source>
</evidence>
<evidence type="ECO:0000256" key="3">
    <source>
        <dbReference type="ARBA" id="ARBA00023125"/>
    </source>
</evidence>
<evidence type="ECO:0000256" key="5">
    <source>
        <dbReference type="PIRSR" id="PIRSR606118-50"/>
    </source>
</evidence>
<evidence type="ECO:0000256" key="4">
    <source>
        <dbReference type="ARBA" id="ARBA00023172"/>
    </source>
</evidence>
<dbReference type="Pfam" id="PF02796">
    <property type="entry name" value="HTH_7"/>
    <property type="match status" value="1"/>
</dbReference>
<dbReference type="EMBL" id="JACIIU010000004">
    <property type="protein sequence ID" value="MBB6260667.1"/>
    <property type="molecule type" value="Genomic_DNA"/>
</dbReference>
<dbReference type="InterPro" id="IPR006120">
    <property type="entry name" value="Resolvase_HTH_dom"/>
</dbReference>
<dbReference type="PROSITE" id="PS00397">
    <property type="entry name" value="RECOMBINASES_1"/>
    <property type="match status" value="1"/>
</dbReference>
<dbReference type="AlphaFoldDB" id="A0A841LW03"/>
<dbReference type="RefSeq" id="WP_184221294.1">
    <property type="nucleotide sequence ID" value="NZ_JACIIU010000004.1"/>
</dbReference>
<dbReference type="GO" id="GO:0003677">
    <property type="term" value="F:DNA binding"/>
    <property type="evidence" value="ECO:0007669"/>
    <property type="project" value="UniProtKB-KW"/>
</dbReference>
<dbReference type="SUPFAM" id="SSF53041">
    <property type="entry name" value="Resolvase-like"/>
    <property type="match status" value="1"/>
</dbReference>
<evidence type="ECO:0000313" key="9">
    <source>
        <dbReference type="Proteomes" id="UP000555393"/>
    </source>
</evidence>
<dbReference type="InterPro" id="IPR036162">
    <property type="entry name" value="Resolvase-like_N_sf"/>
</dbReference>
<organism evidence="8 9">
    <name type="scientific">Paenochrobactrum gallinarii</name>
    <dbReference type="NCBI Taxonomy" id="643673"/>
    <lineage>
        <taxon>Bacteria</taxon>
        <taxon>Pseudomonadati</taxon>
        <taxon>Pseudomonadota</taxon>
        <taxon>Alphaproteobacteria</taxon>
        <taxon>Hyphomicrobiales</taxon>
        <taxon>Brucellaceae</taxon>
        <taxon>Paenochrobactrum</taxon>
    </lineage>
</organism>
<dbReference type="PANTHER" id="PTHR30461">
    <property type="entry name" value="DNA-INVERTASE FROM LAMBDOID PROPHAGE"/>
    <property type="match status" value="1"/>
</dbReference>
<dbReference type="Proteomes" id="UP000555393">
    <property type="component" value="Unassembled WGS sequence"/>
</dbReference>
<proteinExistence type="inferred from homology"/>
<dbReference type="InterPro" id="IPR050639">
    <property type="entry name" value="SSR_resolvase"/>
</dbReference>
<feature type="domain" description="Resolvase/invertase-type recombinase catalytic" evidence="7">
    <location>
        <begin position="2"/>
        <end position="149"/>
    </location>
</feature>
<dbReference type="PANTHER" id="PTHR30461:SF26">
    <property type="entry name" value="RESOLVASE HOMOLOG YNEB"/>
    <property type="match status" value="1"/>
</dbReference>
<feature type="active site" description="O-(5'-phospho-DNA)-serine intermediate" evidence="5 6">
    <location>
        <position position="10"/>
    </location>
</feature>
<dbReference type="InterPro" id="IPR006119">
    <property type="entry name" value="Resolv_N"/>
</dbReference>
<keyword evidence="3" id="KW-0238">DNA-binding</keyword>
<gene>
    <name evidence="8" type="ORF">FHS77_001208</name>
</gene>
<dbReference type="PROSITE" id="PS00398">
    <property type="entry name" value="RECOMBINASES_2"/>
    <property type="match status" value="1"/>
</dbReference>
<comment type="similarity">
    <text evidence="1">Belongs to the site-specific recombinase resolvase family.</text>
</comment>
<dbReference type="CDD" id="cd03768">
    <property type="entry name" value="SR_ResInv"/>
    <property type="match status" value="1"/>
</dbReference>
<sequence length="212" mass="23334">MATILYARVSTSEQNLDHQQAQAEAAGFMFDQVIADHGVSGVSVLMKDRPEGRRLFDMLRAGDVLVVRWVDRLGRNYADVTDTIREFMRRGVIIKTVINNMTFDGSTTDPIQMAVRDALIAFMAATAQAQTEATKEAQKAGIAGAKARAGEDNYKGRKPSYDRATFDKVVSSLSDGVSISFIAKETGLTRQTIYRIRDHRADAEKALALWGG</sequence>
<evidence type="ECO:0000256" key="2">
    <source>
        <dbReference type="ARBA" id="ARBA00022908"/>
    </source>
</evidence>
<dbReference type="InterPro" id="IPR006118">
    <property type="entry name" value="Recombinase_CS"/>
</dbReference>
<evidence type="ECO:0000313" key="8">
    <source>
        <dbReference type="EMBL" id="MBB6260667.1"/>
    </source>
</evidence>
<accession>A0A841LW03</accession>
<reference evidence="8 9" key="1">
    <citation type="submission" date="2020-08" db="EMBL/GenBank/DDBJ databases">
        <title>Genomic Encyclopedia of Type Strains, Phase IV (KMG-IV): sequencing the most valuable type-strain genomes for metagenomic binning, comparative biology and taxonomic classification.</title>
        <authorList>
            <person name="Goeker M."/>
        </authorList>
    </citation>
    <scope>NUCLEOTIDE SEQUENCE [LARGE SCALE GENOMIC DNA]</scope>
    <source>
        <strain evidence="8 9">DSM 22336</strain>
    </source>
</reference>
<evidence type="ECO:0000256" key="1">
    <source>
        <dbReference type="ARBA" id="ARBA00009913"/>
    </source>
</evidence>
<dbReference type="PROSITE" id="PS51736">
    <property type="entry name" value="RECOMBINASES_3"/>
    <property type="match status" value="1"/>
</dbReference>
<comment type="caution">
    <text evidence="8">The sequence shown here is derived from an EMBL/GenBank/DDBJ whole genome shotgun (WGS) entry which is preliminary data.</text>
</comment>
<dbReference type="Gene3D" id="3.40.50.1390">
    <property type="entry name" value="Resolvase, N-terminal catalytic domain"/>
    <property type="match status" value="1"/>
</dbReference>
<keyword evidence="2" id="KW-0229">DNA integration</keyword>
<dbReference type="GO" id="GO:0015074">
    <property type="term" value="P:DNA integration"/>
    <property type="evidence" value="ECO:0007669"/>
    <property type="project" value="UniProtKB-KW"/>
</dbReference>
<name>A0A841LW03_9HYPH</name>
<evidence type="ECO:0000259" key="7">
    <source>
        <dbReference type="PROSITE" id="PS51736"/>
    </source>
</evidence>
<keyword evidence="4" id="KW-0233">DNA recombination</keyword>
<dbReference type="Gene3D" id="1.10.10.60">
    <property type="entry name" value="Homeodomain-like"/>
    <property type="match status" value="1"/>
</dbReference>
<dbReference type="SMART" id="SM00857">
    <property type="entry name" value="Resolvase"/>
    <property type="match status" value="1"/>
</dbReference>
<protein>
    <submittedName>
        <fullName evidence="8">DNA invertase Pin-like site-specific DNA recombinase</fullName>
    </submittedName>
</protein>
<dbReference type="GO" id="GO:0000150">
    <property type="term" value="F:DNA strand exchange activity"/>
    <property type="evidence" value="ECO:0007669"/>
    <property type="project" value="InterPro"/>
</dbReference>
<dbReference type="Pfam" id="PF00239">
    <property type="entry name" value="Resolvase"/>
    <property type="match status" value="1"/>
</dbReference>